<protein>
    <submittedName>
        <fullName evidence="1">Uncharacterized protein</fullName>
    </submittedName>
</protein>
<name>M6FPI3_9LEPT</name>
<proteinExistence type="predicted"/>
<organism evidence="1 2">
    <name type="scientific">Leptospira weilii str. 2006001855</name>
    <dbReference type="NCBI Taxonomy" id="996804"/>
    <lineage>
        <taxon>Bacteria</taxon>
        <taxon>Pseudomonadati</taxon>
        <taxon>Spirochaetota</taxon>
        <taxon>Spirochaetia</taxon>
        <taxon>Leptospirales</taxon>
        <taxon>Leptospiraceae</taxon>
        <taxon>Leptospira</taxon>
    </lineage>
</organism>
<gene>
    <name evidence="1" type="ORF">LEP1GSC038_4592</name>
</gene>
<accession>M6FPI3</accession>
<dbReference type="AlphaFoldDB" id="M6FPI3"/>
<dbReference type="EMBL" id="AFJM02000035">
    <property type="protein sequence ID" value="EMM73012.1"/>
    <property type="molecule type" value="Genomic_DNA"/>
</dbReference>
<evidence type="ECO:0000313" key="2">
    <source>
        <dbReference type="Proteomes" id="UP000012101"/>
    </source>
</evidence>
<dbReference type="Proteomes" id="UP000012101">
    <property type="component" value="Unassembled WGS sequence"/>
</dbReference>
<comment type="caution">
    <text evidence="1">The sequence shown here is derived from an EMBL/GenBank/DDBJ whole genome shotgun (WGS) entry which is preliminary data.</text>
</comment>
<evidence type="ECO:0000313" key="1">
    <source>
        <dbReference type="EMBL" id="EMM73012.1"/>
    </source>
</evidence>
<reference evidence="1 2" key="1">
    <citation type="submission" date="2013-01" db="EMBL/GenBank/DDBJ databases">
        <authorList>
            <person name="Harkins D.M."/>
            <person name="Durkin A.S."/>
            <person name="Brinkac L.M."/>
            <person name="Haft D.H."/>
            <person name="Selengut J.D."/>
            <person name="Sanka R."/>
            <person name="DePew J."/>
            <person name="Purushe J."/>
            <person name="Hospenthal D.R."/>
            <person name="Murray C.K."/>
            <person name="Pimentel G."/>
            <person name="Wasfy M."/>
            <person name="Vinetz J.M."/>
            <person name="Sutton G.G."/>
            <person name="Nierman W.C."/>
            <person name="Fouts D.E."/>
        </authorList>
    </citation>
    <scope>NUCLEOTIDE SEQUENCE [LARGE SCALE GENOMIC DNA]</scope>
    <source>
        <strain evidence="1 2">2006001855</strain>
    </source>
</reference>
<sequence>MDRHSGRNIESLLHLLYRLTLVSVMLFYKCYRSKSLFSNQNLIDIIDSFSFFPFFSFKMGNGNFLSFQSEFHRFWFENFRISENTNCLSRIRAIIRREGKLAFFRKENFKRF</sequence>